<sequence>MLAPFAAQAGDTPPDVNEQLTAMQTQINTLNKRLERLEQMLQSLQPPPDTATGSRTTNTDETPPPPVTSIPAAISTPALPGLAAYRELEVLRTNWKQLQRGLSRTELRQLLGKPQSEMVLDQQTLWYYRYPGIGGGSVMLDSKGEVTGWQEPPFRNW</sequence>
<name>A0A3B0Z7V9_9ZZZZ</name>
<feature type="region of interest" description="Disordered" evidence="1">
    <location>
        <begin position="43"/>
        <end position="73"/>
    </location>
</feature>
<dbReference type="EMBL" id="UOFM01000558">
    <property type="protein sequence ID" value="VAW83547.1"/>
    <property type="molecule type" value="Genomic_DNA"/>
</dbReference>
<reference evidence="2" key="1">
    <citation type="submission" date="2018-06" db="EMBL/GenBank/DDBJ databases">
        <authorList>
            <person name="Zhirakovskaya E."/>
        </authorList>
    </citation>
    <scope>NUCLEOTIDE SEQUENCE</scope>
</reference>
<accession>A0A3B0Z7V9</accession>
<feature type="compositionally biased region" description="Polar residues" evidence="1">
    <location>
        <begin position="51"/>
        <end position="61"/>
    </location>
</feature>
<protein>
    <recommendedName>
        <fullName evidence="3">Lipoprotein SmpA/OmlA domain-containing protein</fullName>
    </recommendedName>
</protein>
<dbReference type="AlphaFoldDB" id="A0A3B0Z7V9"/>
<evidence type="ECO:0000256" key="1">
    <source>
        <dbReference type="SAM" id="MobiDB-lite"/>
    </source>
</evidence>
<evidence type="ECO:0008006" key="3">
    <source>
        <dbReference type="Google" id="ProtNLM"/>
    </source>
</evidence>
<evidence type="ECO:0000313" key="2">
    <source>
        <dbReference type="EMBL" id="VAW83547.1"/>
    </source>
</evidence>
<gene>
    <name evidence="2" type="ORF">MNBD_GAMMA14-704</name>
</gene>
<proteinExistence type="predicted"/>
<organism evidence="2">
    <name type="scientific">hydrothermal vent metagenome</name>
    <dbReference type="NCBI Taxonomy" id="652676"/>
    <lineage>
        <taxon>unclassified sequences</taxon>
        <taxon>metagenomes</taxon>
        <taxon>ecological metagenomes</taxon>
    </lineage>
</organism>